<keyword evidence="1" id="KW-0812">Transmembrane</keyword>
<evidence type="ECO:0000256" key="1">
    <source>
        <dbReference type="SAM" id="Phobius"/>
    </source>
</evidence>
<gene>
    <name evidence="2" type="ORF">CUN48_05090</name>
</gene>
<evidence type="ECO:0000313" key="2">
    <source>
        <dbReference type="EMBL" id="PJF48142.1"/>
    </source>
</evidence>
<protein>
    <recommendedName>
        <fullName evidence="4">DUF2085 domain-containing protein</fullName>
    </recommendedName>
</protein>
<dbReference type="InterPro" id="IPR019206">
    <property type="entry name" value="DUF2085_TM"/>
</dbReference>
<evidence type="ECO:0000313" key="3">
    <source>
        <dbReference type="Proteomes" id="UP000230790"/>
    </source>
</evidence>
<feature type="transmembrane region" description="Helical" evidence="1">
    <location>
        <begin position="190"/>
        <end position="217"/>
    </location>
</feature>
<feature type="transmembrane region" description="Helical" evidence="1">
    <location>
        <begin position="229"/>
        <end position="254"/>
    </location>
</feature>
<accession>A0A2M8QEG4</accession>
<organism evidence="2 3">
    <name type="scientific">Candidatus Thermofonsia Clade 3 bacterium</name>
    <dbReference type="NCBI Taxonomy" id="2364212"/>
    <lineage>
        <taxon>Bacteria</taxon>
        <taxon>Bacillati</taxon>
        <taxon>Chloroflexota</taxon>
        <taxon>Candidatus Thermofontia</taxon>
        <taxon>Candidatus Thermofonsia Clade 3</taxon>
    </lineage>
</organism>
<comment type="caution">
    <text evidence="2">The sequence shown here is derived from an EMBL/GenBank/DDBJ whole genome shotgun (WGS) entry which is preliminary data.</text>
</comment>
<dbReference type="Proteomes" id="UP000230790">
    <property type="component" value="Unassembled WGS sequence"/>
</dbReference>
<keyword evidence="1" id="KW-1133">Transmembrane helix</keyword>
<keyword evidence="1" id="KW-0472">Membrane</keyword>
<feature type="transmembrane region" description="Helical" evidence="1">
    <location>
        <begin position="127"/>
        <end position="148"/>
    </location>
</feature>
<evidence type="ECO:0008006" key="4">
    <source>
        <dbReference type="Google" id="ProtNLM"/>
    </source>
</evidence>
<feature type="transmembrane region" description="Helical" evidence="1">
    <location>
        <begin position="63"/>
        <end position="80"/>
    </location>
</feature>
<dbReference type="AlphaFoldDB" id="A0A2M8QEG4"/>
<dbReference type="Pfam" id="PF09858">
    <property type="entry name" value="DUF2085"/>
    <property type="match status" value="1"/>
</dbReference>
<feature type="transmembrane region" description="Helical" evidence="1">
    <location>
        <begin position="92"/>
        <end position="115"/>
    </location>
</feature>
<name>A0A2M8QEG4_9CHLR</name>
<dbReference type="EMBL" id="PGTN01000023">
    <property type="protein sequence ID" value="PJF48142.1"/>
    <property type="molecule type" value="Genomic_DNA"/>
</dbReference>
<reference evidence="2 3" key="1">
    <citation type="submission" date="2017-11" db="EMBL/GenBank/DDBJ databases">
        <title>Evolution of Phototrophy in the Chloroflexi Phylum Driven by Horizontal Gene Transfer.</title>
        <authorList>
            <person name="Ward L.M."/>
            <person name="Hemp J."/>
            <person name="Shih P.M."/>
            <person name="Mcglynn S.E."/>
            <person name="Fischer W."/>
        </authorList>
    </citation>
    <scope>NUCLEOTIDE SEQUENCE [LARGE SCALE GENOMIC DNA]</scope>
    <source>
        <strain evidence="2">JP3_7</strain>
    </source>
</reference>
<sequence length="262" mass="28666">MSERLPLRVLPLAVFAILALLAAVVPADGLRALDWVGNAVCHRIPARSFFVAGRQLPVCARDTGMFSAALLGVIGFAWTLRSRASAFPPRPYAYVFAASFVAWAFDGFNSYWLLVTGRTLFYQPQNWLRLTTGAFMGAALSAYVTALANQAIWRTADPTPVVHSWRDVLRLIAIAVVVVLVVLWRPDFLFGPIALTSGLGAFALLTLVNGLIALVAMRQHGRVERWRQLVLPGIIGFILTLAQIGLINLIRAALIQPFDAPF</sequence>
<proteinExistence type="predicted"/>
<feature type="transmembrane region" description="Helical" evidence="1">
    <location>
        <begin position="168"/>
        <end position="184"/>
    </location>
</feature>